<dbReference type="InterPro" id="IPR016091">
    <property type="entry name" value="SuperAg_toxin_C"/>
</dbReference>
<protein>
    <submittedName>
        <fullName evidence="1">Uncharacterized protein</fullName>
    </submittedName>
</protein>
<sequence length="129" mass="14784">MTYNLNIDKALEEPELDENNVNTFIAQKKTKVEEPTDTGFTILGGEKFNKNIKVKRVLPKWLANPTVVSTNLQNLNKKVSSLKELDKKLRKCLKNNGIKYLFPVQAEVIPWLLQSHKCSDIVFPRDICV</sequence>
<keyword evidence="2" id="KW-1185">Reference proteome</keyword>
<evidence type="ECO:0000313" key="2">
    <source>
        <dbReference type="Proteomes" id="UP001458880"/>
    </source>
</evidence>
<name>A0AAW1G9Q7_POPJA</name>
<dbReference type="EMBL" id="JASPKY010004863">
    <property type="protein sequence ID" value="KAK9659805.1"/>
    <property type="molecule type" value="Genomic_DNA"/>
</dbReference>
<evidence type="ECO:0000313" key="1">
    <source>
        <dbReference type="EMBL" id="KAK9659805.1"/>
    </source>
</evidence>
<dbReference type="Proteomes" id="UP001458880">
    <property type="component" value="Unassembled WGS sequence"/>
</dbReference>
<gene>
    <name evidence="1" type="ORF">QE152_g41543</name>
</gene>
<feature type="non-terminal residue" evidence="1">
    <location>
        <position position="129"/>
    </location>
</feature>
<accession>A0AAW1G9Q7</accession>
<comment type="caution">
    <text evidence="1">The sequence shown here is derived from an EMBL/GenBank/DDBJ whole genome shotgun (WGS) entry which is preliminary data.</text>
</comment>
<dbReference type="InterPro" id="IPR027417">
    <property type="entry name" value="P-loop_NTPase"/>
</dbReference>
<dbReference type="SUPFAM" id="SSF54334">
    <property type="entry name" value="Superantigen toxins, C-terminal domain"/>
    <property type="match status" value="1"/>
</dbReference>
<reference evidence="1 2" key="1">
    <citation type="journal article" date="2024" name="BMC Genomics">
        <title>De novo assembly and annotation of Popillia japonica's genome with initial clues to its potential as an invasive pest.</title>
        <authorList>
            <person name="Cucini C."/>
            <person name="Boschi S."/>
            <person name="Funari R."/>
            <person name="Cardaioli E."/>
            <person name="Iannotti N."/>
            <person name="Marturano G."/>
            <person name="Paoli F."/>
            <person name="Bruttini M."/>
            <person name="Carapelli A."/>
            <person name="Frati F."/>
            <person name="Nardi F."/>
        </authorList>
    </citation>
    <scope>NUCLEOTIDE SEQUENCE [LARGE SCALE GENOMIC DNA]</scope>
    <source>
        <strain evidence="1">DMR45628</strain>
    </source>
</reference>
<dbReference type="GO" id="GO:0005576">
    <property type="term" value="C:extracellular region"/>
    <property type="evidence" value="ECO:0007669"/>
    <property type="project" value="InterPro"/>
</dbReference>
<proteinExistence type="predicted"/>
<dbReference type="Gene3D" id="3.40.50.300">
    <property type="entry name" value="P-loop containing nucleotide triphosphate hydrolases"/>
    <property type="match status" value="1"/>
</dbReference>
<dbReference type="AlphaFoldDB" id="A0AAW1G9Q7"/>
<organism evidence="1 2">
    <name type="scientific">Popillia japonica</name>
    <name type="common">Japanese beetle</name>
    <dbReference type="NCBI Taxonomy" id="7064"/>
    <lineage>
        <taxon>Eukaryota</taxon>
        <taxon>Metazoa</taxon>
        <taxon>Ecdysozoa</taxon>
        <taxon>Arthropoda</taxon>
        <taxon>Hexapoda</taxon>
        <taxon>Insecta</taxon>
        <taxon>Pterygota</taxon>
        <taxon>Neoptera</taxon>
        <taxon>Endopterygota</taxon>
        <taxon>Coleoptera</taxon>
        <taxon>Polyphaga</taxon>
        <taxon>Scarabaeiformia</taxon>
        <taxon>Scarabaeidae</taxon>
        <taxon>Rutelinae</taxon>
        <taxon>Popillia</taxon>
    </lineage>
</organism>